<evidence type="ECO:0000256" key="1">
    <source>
        <dbReference type="SAM" id="SignalP"/>
    </source>
</evidence>
<keyword evidence="1" id="KW-0732">Signal</keyword>
<dbReference type="eggNOG" id="ENOG5033FX6">
    <property type="taxonomic scope" value="Bacteria"/>
</dbReference>
<evidence type="ECO:0000313" key="2">
    <source>
        <dbReference type="EMBL" id="ETX27375.1"/>
    </source>
</evidence>
<dbReference type="OrthoDB" id="7875126at2"/>
<sequence>MRRRIATAALVAAGALGATMAPAQDKQAECAVQADMVMRVVESRAEGRDAPTTTSSVQGALSGEEAKYASVVPAVVEWVYTLPEDKLDESVGASWTEACLAQ</sequence>
<proteinExistence type="predicted"/>
<dbReference type="RefSeq" id="WP_043773883.1">
    <property type="nucleotide sequence ID" value="NZ_JAME01000034.1"/>
</dbReference>
<accession>X7F3I8</accession>
<feature type="signal peptide" evidence="1">
    <location>
        <begin position="1"/>
        <end position="23"/>
    </location>
</feature>
<protein>
    <recommendedName>
        <fullName evidence="4">DNA primase</fullName>
    </recommendedName>
</protein>
<organism evidence="2 3">
    <name type="scientific">Roseivivax isoporae LMG 25204</name>
    <dbReference type="NCBI Taxonomy" id="1449351"/>
    <lineage>
        <taxon>Bacteria</taxon>
        <taxon>Pseudomonadati</taxon>
        <taxon>Pseudomonadota</taxon>
        <taxon>Alphaproteobacteria</taxon>
        <taxon>Rhodobacterales</taxon>
        <taxon>Roseobacteraceae</taxon>
        <taxon>Roseivivax</taxon>
    </lineage>
</organism>
<gene>
    <name evidence="2" type="ORF">RISW2_14360</name>
</gene>
<comment type="caution">
    <text evidence="2">The sequence shown here is derived from an EMBL/GenBank/DDBJ whole genome shotgun (WGS) entry which is preliminary data.</text>
</comment>
<keyword evidence="3" id="KW-1185">Reference proteome</keyword>
<reference evidence="2 3" key="1">
    <citation type="submission" date="2014-01" db="EMBL/GenBank/DDBJ databases">
        <title>Roseivivax isoporae LMG 25204 Genome Sequencing.</title>
        <authorList>
            <person name="Lai Q."/>
            <person name="Li G."/>
            <person name="Shao Z."/>
        </authorList>
    </citation>
    <scope>NUCLEOTIDE SEQUENCE [LARGE SCALE GENOMIC DNA]</scope>
    <source>
        <strain evidence="2 3">LMG 25204</strain>
    </source>
</reference>
<dbReference type="EMBL" id="JAME01000034">
    <property type="protein sequence ID" value="ETX27375.1"/>
    <property type="molecule type" value="Genomic_DNA"/>
</dbReference>
<evidence type="ECO:0008006" key="4">
    <source>
        <dbReference type="Google" id="ProtNLM"/>
    </source>
</evidence>
<dbReference type="AlphaFoldDB" id="X7F3I8"/>
<dbReference type="Proteomes" id="UP000023430">
    <property type="component" value="Unassembled WGS sequence"/>
</dbReference>
<evidence type="ECO:0000313" key="3">
    <source>
        <dbReference type="Proteomes" id="UP000023430"/>
    </source>
</evidence>
<name>X7F3I8_9RHOB</name>
<dbReference type="STRING" id="1449351.RISW2_14360"/>
<feature type="chain" id="PRO_5004978501" description="DNA primase" evidence="1">
    <location>
        <begin position="24"/>
        <end position="102"/>
    </location>
</feature>